<dbReference type="PANTHER" id="PTHR24166">
    <property type="entry name" value="ROLLING PEBBLES, ISOFORM B"/>
    <property type="match status" value="1"/>
</dbReference>
<dbReference type="InterPro" id="IPR058018">
    <property type="entry name" value="AAA_lid_TANC1/2"/>
</dbReference>
<dbReference type="PANTHER" id="PTHR24166:SF55">
    <property type="entry name" value="ROLLING PEBBLES, ISOFORM B"/>
    <property type="match status" value="1"/>
</dbReference>
<keyword evidence="9" id="KW-0677">Repeat</keyword>
<keyword evidence="3" id="KW-0268">Exocytosis</keyword>
<evidence type="ECO:0000256" key="10">
    <source>
        <dbReference type="ARBA" id="ARBA00022771"/>
    </source>
</evidence>
<dbReference type="InterPro" id="IPR058056">
    <property type="entry name" value="WH_TANC1/2"/>
</dbReference>
<keyword evidence="5" id="KW-0472">Membrane</keyword>
<dbReference type="PROSITE" id="PS50088">
    <property type="entry name" value="ANK_REPEAT"/>
    <property type="match status" value="3"/>
</dbReference>
<evidence type="ECO:0000256" key="4">
    <source>
        <dbReference type="ARBA" id="ARBA00022525"/>
    </source>
</evidence>
<dbReference type="GO" id="GO:0008270">
    <property type="term" value="F:zinc ion binding"/>
    <property type="evidence" value="ECO:0007669"/>
    <property type="project" value="UniProtKB-KW"/>
</dbReference>
<dbReference type="SUPFAM" id="SSF48403">
    <property type="entry name" value="Ankyrin repeat"/>
    <property type="match status" value="1"/>
</dbReference>
<keyword evidence="4" id="KW-0964">Secreted</keyword>
<keyword evidence="11" id="KW-0802">TPR repeat</keyword>
<evidence type="ECO:0000256" key="6">
    <source>
        <dbReference type="ARBA" id="ARBA00022553"/>
    </source>
</evidence>
<dbReference type="InterPro" id="IPR027417">
    <property type="entry name" value="P-loop_NTPase"/>
</dbReference>
<feature type="repeat" description="ANK" evidence="16">
    <location>
        <begin position="871"/>
        <end position="903"/>
    </location>
</feature>
<keyword evidence="7" id="KW-0800">Toxin</keyword>
<evidence type="ECO:0000256" key="11">
    <source>
        <dbReference type="ARBA" id="ARBA00022803"/>
    </source>
</evidence>
<name>A0AAV6VFL0_9ARAC</name>
<comment type="subcellular location">
    <subcellularLocation>
        <location evidence="2">Secreted</location>
    </subcellularLocation>
    <subcellularLocation>
        <location evidence="1">Target cell membrane</location>
    </subcellularLocation>
</comment>
<evidence type="ECO:0000313" key="19">
    <source>
        <dbReference type="EMBL" id="KAG8194403.1"/>
    </source>
</evidence>
<dbReference type="InterPro" id="IPR050889">
    <property type="entry name" value="Dendritic_Spine_Reg/Scaffold"/>
</dbReference>
<dbReference type="GO" id="GO:0005576">
    <property type="term" value="C:extracellular region"/>
    <property type="evidence" value="ECO:0007669"/>
    <property type="project" value="UniProtKB-SubCell"/>
</dbReference>
<evidence type="ECO:0000256" key="7">
    <source>
        <dbReference type="ARBA" id="ARBA00022656"/>
    </source>
</evidence>
<keyword evidence="8" id="KW-0528">Neurotoxin</keyword>
<evidence type="ECO:0000259" key="18">
    <source>
        <dbReference type="PROSITE" id="PS50089"/>
    </source>
</evidence>
<evidence type="ECO:0000256" key="8">
    <source>
        <dbReference type="ARBA" id="ARBA00022699"/>
    </source>
</evidence>
<dbReference type="PROSITE" id="PS50297">
    <property type="entry name" value="ANK_REP_REGION"/>
    <property type="match status" value="3"/>
</dbReference>
<evidence type="ECO:0000256" key="3">
    <source>
        <dbReference type="ARBA" id="ARBA00022483"/>
    </source>
</evidence>
<reference evidence="19 20" key="1">
    <citation type="journal article" date="2022" name="Nat. Ecol. Evol.">
        <title>A masculinizing supergene underlies an exaggerated male reproductive morph in a spider.</title>
        <authorList>
            <person name="Hendrickx F."/>
            <person name="De Corte Z."/>
            <person name="Sonet G."/>
            <person name="Van Belleghem S.M."/>
            <person name="Kostlbacher S."/>
            <person name="Vangestel C."/>
        </authorList>
    </citation>
    <scope>NUCLEOTIDE SEQUENCE [LARGE SCALE GENOMIC DNA]</scope>
    <source>
        <strain evidence="19">W744_W776</strain>
    </source>
</reference>
<comment type="caution">
    <text evidence="19">The sequence shown here is derived from an EMBL/GenBank/DDBJ whole genome shotgun (WGS) entry which is preliminary data.</text>
</comment>
<organism evidence="19 20">
    <name type="scientific">Oedothorax gibbosus</name>
    <dbReference type="NCBI Taxonomy" id="931172"/>
    <lineage>
        <taxon>Eukaryota</taxon>
        <taxon>Metazoa</taxon>
        <taxon>Ecdysozoa</taxon>
        <taxon>Arthropoda</taxon>
        <taxon>Chelicerata</taxon>
        <taxon>Arachnida</taxon>
        <taxon>Araneae</taxon>
        <taxon>Araneomorphae</taxon>
        <taxon>Entelegynae</taxon>
        <taxon>Araneoidea</taxon>
        <taxon>Linyphiidae</taxon>
        <taxon>Erigoninae</taxon>
        <taxon>Oedothorax</taxon>
    </lineage>
</organism>
<dbReference type="GO" id="GO:0044231">
    <property type="term" value="C:host cell presynaptic membrane"/>
    <property type="evidence" value="ECO:0007669"/>
    <property type="project" value="UniProtKB-KW"/>
</dbReference>
<feature type="repeat" description="ANK" evidence="16">
    <location>
        <begin position="683"/>
        <end position="715"/>
    </location>
</feature>
<keyword evidence="10 17" id="KW-0863">Zinc-finger</keyword>
<evidence type="ECO:0000256" key="9">
    <source>
        <dbReference type="ARBA" id="ARBA00022737"/>
    </source>
</evidence>
<dbReference type="InterPro" id="IPR001841">
    <property type="entry name" value="Znf_RING"/>
</dbReference>
<keyword evidence="12" id="KW-0862">Zinc</keyword>
<dbReference type="PROSITE" id="PS50089">
    <property type="entry name" value="ZF_RING_2"/>
    <property type="match status" value="1"/>
</dbReference>
<dbReference type="GO" id="GO:0044218">
    <property type="term" value="C:other organism cell membrane"/>
    <property type="evidence" value="ECO:0007669"/>
    <property type="project" value="UniProtKB-KW"/>
</dbReference>
<dbReference type="Pfam" id="PF25521">
    <property type="entry name" value="WHD_TANC1"/>
    <property type="match status" value="1"/>
</dbReference>
<dbReference type="GO" id="GO:0090729">
    <property type="term" value="F:toxin activity"/>
    <property type="evidence" value="ECO:0007669"/>
    <property type="project" value="UniProtKB-KW"/>
</dbReference>
<evidence type="ECO:0000256" key="16">
    <source>
        <dbReference type="PROSITE-ProRule" id="PRU00023"/>
    </source>
</evidence>
<sequence>MILWPFEDFVRPIRTYFARKNRTRWRQRRNKGNCPLCKLPYDTGTKRCVVDSCGHHRCYACLYAQDACPICLVENATPNRHDKFKFIKSRNNKENENQTSFENIRKRLKVDDNRRTLNEIEYARRNVKRVSQISNISTEFSFEAALSNKSINDVALKPLYFEVPQTEEEYFLLYRDWVFQEIYEAILSSNFNGVVLEGDEGSGKTSLILQLVEWSTFGCKRKSVILNDVPLISWDTLMKLSSFVVGYHFCIDDCRETCLVPDFIHSLAAQLCQAPQLEKYRQLIIHQESYQEFLSLDFCIENPDAAFTKGILEPLSTIESFANFPSLILIDNIHESSSRSIHSFLATYINQFPSWLKVVMTVNTTKSQLTDKLPLRRIILNNGELKVKEDLLRYIHCRIKKSPVIEKNVSLHGSGNQFSRFAEYIISRERSSFLYVKLILDLIAKNHIVVKSTTFNVIPVSLEEVLMLTFNLRFPSTVTFSKVKIILEVCLAALSPMSAVDIFYCTESAKIQPDTSWLSFVEVLNSLSGILVQRRDQSLMLANASLRRWLLTNNKFVCDVKSGHTYHALFTSRLHYALPPAKELELIYHITRCNLFENEESLRLLWIYSSCIKPSAVIVNPRLMFSPDNQIIRFLLQTGADSNSVMSTYHKYPILSCICKLGIFEIVSTLINFKADPNLSNSMGITALMEAAIEGHLEIIEMLIPAGAKIHLRDKAGRCALSWAATKGNLKVVDTLLKKKNNWPTQVSFSQAVLRALISAAGENNLEICKILLEVDTLNKVIIEQMSRDYLSRTLISQMILKKCLTSEHLPMVSANGHLQSLHILYNKGVVLDTKDLNGRTALSWACESGKTDLVCFLIEKGADFTVKDNESSNLLHIASSHGHEKILKMLLELKMDPDTKNAENNTPLECAIVTRSIAAVNALLEAGVNIGSNAFELSQGNVKIYILLLNKLLSDGVSLYKRGNVIEANHHFEYAWSKTRPESNFEQIRARLQESLYLCKCKIKEKNIWCDVD</sequence>
<keyword evidence="10 17" id="KW-0479">Metal-binding</keyword>
<evidence type="ECO:0000256" key="13">
    <source>
        <dbReference type="ARBA" id="ARBA00023028"/>
    </source>
</evidence>
<dbReference type="AlphaFoldDB" id="A0AAV6VFL0"/>
<feature type="repeat" description="ANK" evidence="16">
    <location>
        <begin position="838"/>
        <end position="870"/>
    </location>
</feature>
<keyword evidence="5" id="KW-1052">Target cell membrane</keyword>
<dbReference type="InterPro" id="IPR036770">
    <property type="entry name" value="Ankyrin_rpt-contain_sf"/>
</dbReference>
<keyword evidence="6" id="KW-0597">Phosphoprotein</keyword>
<evidence type="ECO:0000256" key="15">
    <source>
        <dbReference type="ARBA" id="ARBA00023298"/>
    </source>
</evidence>
<dbReference type="SUPFAM" id="SSF52540">
    <property type="entry name" value="P-loop containing nucleoside triphosphate hydrolases"/>
    <property type="match status" value="1"/>
</dbReference>
<dbReference type="GO" id="GO:0006887">
    <property type="term" value="P:exocytosis"/>
    <property type="evidence" value="ECO:0007669"/>
    <property type="project" value="UniProtKB-KW"/>
</dbReference>
<gene>
    <name evidence="19" type="ORF">JTE90_011015</name>
</gene>
<evidence type="ECO:0000256" key="2">
    <source>
        <dbReference type="ARBA" id="ARBA00004613"/>
    </source>
</evidence>
<dbReference type="Proteomes" id="UP000827092">
    <property type="component" value="Unassembled WGS sequence"/>
</dbReference>
<evidence type="ECO:0000256" key="12">
    <source>
        <dbReference type="ARBA" id="ARBA00022833"/>
    </source>
</evidence>
<evidence type="ECO:0000313" key="20">
    <source>
        <dbReference type="Proteomes" id="UP000827092"/>
    </source>
</evidence>
<dbReference type="Pfam" id="PF25520">
    <property type="entry name" value="AAA_lid_TANC1"/>
    <property type="match status" value="1"/>
</dbReference>
<keyword evidence="15" id="KW-1053">Target membrane</keyword>
<evidence type="ECO:0000256" key="5">
    <source>
        <dbReference type="ARBA" id="ARBA00022537"/>
    </source>
</evidence>
<feature type="domain" description="RING-type" evidence="18">
    <location>
        <begin position="34"/>
        <end position="71"/>
    </location>
</feature>
<proteinExistence type="predicted"/>
<dbReference type="Pfam" id="PF13637">
    <property type="entry name" value="Ank_4"/>
    <property type="match status" value="1"/>
</dbReference>
<dbReference type="Pfam" id="PF12796">
    <property type="entry name" value="Ank_2"/>
    <property type="match status" value="1"/>
</dbReference>
<evidence type="ECO:0000256" key="14">
    <source>
        <dbReference type="ARBA" id="ARBA00023043"/>
    </source>
</evidence>
<dbReference type="SMART" id="SM00248">
    <property type="entry name" value="ANK"/>
    <property type="match status" value="6"/>
</dbReference>
<keyword evidence="20" id="KW-1185">Reference proteome</keyword>
<keyword evidence="13" id="KW-0638">Presynaptic neurotoxin</keyword>
<protein>
    <recommendedName>
        <fullName evidence="18">RING-type domain-containing protein</fullName>
    </recommendedName>
</protein>
<accession>A0AAV6VFL0</accession>
<evidence type="ECO:0000256" key="1">
    <source>
        <dbReference type="ARBA" id="ARBA00004175"/>
    </source>
</evidence>
<dbReference type="InterPro" id="IPR002110">
    <property type="entry name" value="Ankyrin_rpt"/>
</dbReference>
<dbReference type="EMBL" id="JAFNEN010000103">
    <property type="protein sequence ID" value="KAG8194403.1"/>
    <property type="molecule type" value="Genomic_DNA"/>
</dbReference>
<evidence type="ECO:0000256" key="17">
    <source>
        <dbReference type="PROSITE-ProRule" id="PRU00175"/>
    </source>
</evidence>
<keyword evidence="14 16" id="KW-0040">ANK repeat</keyword>
<dbReference type="Gene3D" id="1.25.40.20">
    <property type="entry name" value="Ankyrin repeat-containing domain"/>
    <property type="match status" value="2"/>
</dbReference>